<dbReference type="OrthoDB" id="9809203at2"/>
<dbReference type="NCBIfam" id="NF005762">
    <property type="entry name" value="PRK07589.1"/>
    <property type="match status" value="1"/>
</dbReference>
<dbReference type="Gene3D" id="3.30.1780.10">
    <property type="entry name" value="ornithine cyclodeaminase, domain 1"/>
    <property type="match status" value="1"/>
</dbReference>
<sequence length="360" mass="39308">MSHFIAQPKQGVPFVSVQAMAKLINKVGIENVLLELTQRLEHDFARWDEFDKSPRYAAHSPDGVIELMPVSDGKMFSCKYVNGHPKNTFKELQTVAAFGILSDVDSGYPVMISEMCLLTALRTAATSALVAKYLAPKHSTTLTLIGNGAQSEFQALAFKAVLGITHIRLYDIDKNASQKAFNNLSNCGLNVTICNSAKEAVQGAHIITTCTADKKNATILTSDMIPQGVHLNAIGGDCPGKTELDSQLLTRANVFVEYEPQTRIEGEIQQMSDTFAVTEFHKVINKQTPGRTSNNELTIFDGVGFASEDFTALVYIKDALVAAGEFELLDLITQQADPRNLFSVLNTEQSNKSVSQEQVA</sequence>
<evidence type="ECO:0000313" key="3">
    <source>
        <dbReference type="Proteomes" id="UP000238288"/>
    </source>
</evidence>
<protein>
    <submittedName>
        <fullName evidence="2">Ornithine cyclodeaminase</fullName>
        <ecNumber evidence="2">4.3.1.12</ecNumber>
    </submittedName>
</protein>
<dbReference type="Pfam" id="PF02423">
    <property type="entry name" value="OCD_Mu_crystall"/>
    <property type="match status" value="1"/>
</dbReference>
<dbReference type="EMBL" id="LT965929">
    <property type="protein sequence ID" value="SOU43184.1"/>
    <property type="molecule type" value="Genomic_DNA"/>
</dbReference>
<gene>
    <name evidence="2" type="primary">arcB</name>
    <name evidence="1" type="synonym">ocd</name>
    <name evidence="2" type="ORF">PCAR9_B0717</name>
    <name evidence="1" type="ORF">PCARR_b0840</name>
</gene>
<keyword evidence="4" id="KW-1185">Reference proteome</keyword>
<evidence type="ECO:0000313" key="2">
    <source>
        <dbReference type="EMBL" id="SOU43184.1"/>
    </source>
</evidence>
<dbReference type="EC" id="4.3.1.12" evidence="2"/>
<dbReference type="InterPro" id="IPR003462">
    <property type="entry name" value="ODC_Mu_crystall"/>
</dbReference>
<dbReference type="GeneID" id="93665880"/>
<reference evidence="2 3" key="2">
    <citation type="submission" date="2017-11" db="EMBL/GenBank/DDBJ databases">
        <authorList>
            <person name="Han C.G."/>
        </authorList>
    </citation>
    <scope>NUCLEOTIDE SEQUENCE [LARGE SCALE GENOMIC DNA]</scope>
    <source>
        <strain evidence="3">ATCC 43555</strain>
        <strain evidence="2">ATCC43555</strain>
    </source>
</reference>
<evidence type="ECO:0000313" key="4">
    <source>
        <dbReference type="Proteomes" id="UP000615003"/>
    </source>
</evidence>
<dbReference type="RefSeq" id="WP_104644149.1">
    <property type="nucleotide sequence ID" value="NZ_AQGW01000025.1"/>
</dbReference>
<dbReference type="SUPFAM" id="SSF51735">
    <property type="entry name" value="NAD(P)-binding Rossmann-fold domains"/>
    <property type="match status" value="1"/>
</dbReference>
<dbReference type="InterPro" id="IPR023401">
    <property type="entry name" value="ODC_N"/>
</dbReference>
<keyword evidence="2" id="KW-0456">Lyase</keyword>
<reference evidence="1 4" key="1">
    <citation type="submission" date="2015-06" db="EMBL/GenBank/DDBJ databases">
        <title>Genome sequence of Pseudoalteromonas carrageenovora.</title>
        <authorList>
            <person name="Xie B.-B."/>
            <person name="Rong J.-C."/>
            <person name="Qin Q.-L."/>
            <person name="Zhang Y.-Z."/>
        </authorList>
    </citation>
    <scope>NUCLEOTIDE SEQUENCE [LARGE SCALE GENOMIC DNA]</scope>
    <source>
        <strain evidence="1 4">IAM 12662</strain>
    </source>
</reference>
<accession>A0A2K4XFV6</accession>
<dbReference type="Gene3D" id="3.40.50.720">
    <property type="entry name" value="NAD(P)-binding Rossmann-like Domain"/>
    <property type="match status" value="1"/>
</dbReference>
<dbReference type="AlphaFoldDB" id="A0A2K4XFV6"/>
<organism evidence="2 3">
    <name type="scientific">Pseudoalteromonas carrageenovora IAM 12662</name>
    <dbReference type="NCBI Taxonomy" id="1314868"/>
    <lineage>
        <taxon>Bacteria</taxon>
        <taxon>Pseudomonadati</taxon>
        <taxon>Pseudomonadota</taxon>
        <taxon>Gammaproteobacteria</taxon>
        <taxon>Alteromonadales</taxon>
        <taxon>Pseudoalteromonadaceae</taxon>
        <taxon>Pseudoalteromonas</taxon>
    </lineage>
</organism>
<evidence type="ECO:0000313" key="1">
    <source>
        <dbReference type="EMBL" id="MBE0384804.1"/>
    </source>
</evidence>
<dbReference type="PANTHER" id="PTHR13812:SF19">
    <property type="entry name" value="KETIMINE REDUCTASE MU-CRYSTALLIN"/>
    <property type="match status" value="1"/>
</dbReference>
<dbReference type="Proteomes" id="UP000615003">
    <property type="component" value="Unassembled WGS sequence"/>
</dbReference>
<dbReference type="Proteomes" id="UP000238288">
    <property type="component" value="Chromosome PCAR9b"/>
</dbReference>
<dbReference type="InterPro" id="IPR036291">
    <property type="entry name" value="NAD(P)-bd_dom_sf"/>
</dbReference>
<name>A0A2K4XFV6_PSEVC</name>
<proteinExistence type="predicted"/>
<dbReference type="EMBL" id="AQGW01000025">
    <property type="protein sequence ID" value="MBE0384804.1"/>
    <property type="molecule type" value="Genomic_DNA"/>
</dbReference>
<dbReference type="GO" id="GO:0008473">
    <property type="term" value="F:ornithine cyclodeaminase activity"/>
    <property type="evidence" value="ECO:0007669"/>
    <property type="project" value="UniProtKB-EC"/>
</dbReference>
<dbReference type="PANTHER" id="PTHR13812">
    <property type="entry name" value="KETIMINE REDUCTASE MU-CRYSTALLIN"/>
    <property type="match status" value="1"/>
</dbReference>